<keyword evidence="9" id="KW-0902">Two-component regulatory system</keyword>
<feature type="domain" description="Histidine kinase" evidence="13">
    <location>
        <begin position="110"/>
        <end position="325"/>
    </location>
</feature>
<dbReference type="PROSITE" id="PS50109">
    <property type="entry name" value="HIS_KIN"/>
    <property type="match status" value="1"/>
</dbReference>
<dbReference type="InterPro" id="IPR004358">
    <property type="entry name" value="Sig_transdc_His_kin-like_C"/>
</dbReference>
<evidence type="ECO:0000256" key="9">
    <source>
        <dbReference type="ARBA" id="ARBA00023012"/>
    </source>
</evidence>
<evidence type="ECO:0000256" key="2">
    <source>
        <dbReference type="ARBA" id="ARBA00004236"/>
    </source>
</evidence>
<evidence type="ECO:0000313" key="17">
    <source>
        <dbReference type="Proteomes" id="UP001242995"/>
    </source>
</evidence>
<dbReference type="Pfam" id="PF00512">
    <property type="entry name" value="HisKA"/>
    <property type="match status" value="1"/>
</dbReference>
<evidence type="ECO:0000256" key="8">
    <source>
        <dbReference type="ARBA" id="ARBA00022989"/>
    </source>
</evidence>
<feature type="transmembrane region" description="Helical" evidence="12">
    <location>
        <begin position="21"/>
        <end position="41"/>
    </location>
</feature>
<evidence type="ECO:0000256" key="12">
    <source>
        <dbReference type="SAM" id="Phobius"/>
    </source>
</evidence>
<evidence type="ECO:0000313" key="16">
    <source>
        <dbReference type="Proteomes" id="UP001230951"/>
    </source>
</evidence>
<dbReference type="InterPro" id="IPR003594">
    <property type="entry name" value="HATPase_dom"/>
</dbReference>
<keyword evidence="6 12" id="KW-0812">Transmembrane</keyword>
<gene>
    <name evidence="14" type="ORF">J2S90_003568</name>
    <name evidence="15" type="ORF">J2S93_002796</name>
</gene>
<protein>
    <recommendedName>
        <fullName evidence="3">histidine kinase</fullName>
        <ecNumber evidence="3">2.7.13.3</ecNumber>
    </recommendedName>
</protein>
<evidence type="ECO:0000313" key="15">
    <source>
        <dbReference type="EMBL" id="MDQ0181358.1"/>
    </source>
</evidence>
<dbReference type="EMBL" id="JAUSTF010000006">
    <property type="protein sequence ID" value="MDQ0181358.1"/>
    <property type="molecule type" value="Genomic_DNA"/>
</dbReference>
<dbReference type="SUPFAM" id="SSF47384">
    <property type="entry name" value="Homodimeric domain of signal transducing histidine kinase"/>
    <property type="match status" value="1"/>
</dbReference>
<dbReference type="InterPro" id="IPR005467">
    <property type="entry name" value="His_kinase_dom"/>
</dbReference>
<comment type="subcellular location">
    <subcellularLocation>
        <location evidence="2">Cell membrane</location>
    </subcellularLocation>
</comment>
<dbReference type="SMART" id="SM00387">
    <property type="entry name" value="HATPase_c"/>
    <property type="match status" value="1"/>
</dbReference>
<evidence type="ECO:0000313" key="14">
    <source>
        <dbReference type="EMBL" id="MDP9906584.1"/>
    </source>
</evidence>
<evidence type="ECO:0000259" key="13">
    <source>
        <dbReference type="PROSITE" id="PS50109"/>
    </source>
</evidence>
<comment type="catalytic activity">
    <reaction evidence="1">
        <text>ATP + protein L-histidine = ADP + protein N-phospho-L-histidine.</text>
        <dbReference type="EC" id="2.7.13.3"/>
    </reaction>
</comment>
<dbReference type="GO" id="GO:0000155">
    <property type="term" value="F:phosphorelay sensor kinase activity"/>
    <property type="evidence" value="ECO:0007669"/>
    <property type="project" value="InterPro"/>
</dbReference>
<dbReference type="CDD" id="cd00082">
    <property type="entry name" value="HisKA"/>
    <property type="match status" value="1"/>
</dbReference>
<keyword evidence="7 14" id="KW-0418">Kinase</keyword>
<feature type="transmembrane region" description="Helical" evidence="12">
    <location>
        <begin position="67"/>
        <end position="88"/>
    </location>
</feature>
<evidence type="ECO:0000256" key="10">
    <source>
        <dbReference type="ARBA" id="ARBA00023136"/>
    </source>
</evidence>
<evidence type="ECO:0000256" key="6">
    <source>
        <dbReference type="ARBA" id="ARBA00022692"/>
    </source>
</evidence>
<comment type="caution">
    <text evidence="14">The sequence shown here is derived from an EMBL/GenBank/DDBJ whole genome shotgun (WGS) entry which is preliminary data.</text>
</comment>
<dbReference type="AlphaFoldDB" id="A0AAW8DLF0"/>
<evidence type="ECO:0000256" key="1">
    <source>
        <dbReference type="ARBA" id="ARBA00000085"/>
    </source>
</evidence>
<evidence type="ECO:0000256" key="7">
    <source>
        <dbReference type="ARBA" id="ARBA00022777"/>
    </source>
</evidence>
<organism evidence="14 17">
    <name type="scientific">Arthrobacter bambusae</name>
    <dbReference type="NCBI Taxonomy" id="1338426"/>
    <lineage>
        <taxon>Bacteria</taxon>
        <taxon>Bacillati</taxon>
        <taxon>Actinomycetota</taxon>
        <taxon>Actinomycetes</taxon>
        <taxon>Micrococcales</taxon>
        <taxon>Micrococcaceae</taxon>
        <taxon>Arthrobacter</taxon>
    </lineage>
</organism>
<evidence type="ECO:0000256" key="3">
    <source>
        <dbReference type="ARBA" id="ARBA00012438"/>
    </source>
</evidence>
<dbReference type="Pfam" id="PF02518">
    <property type="entry name" value="HATPase_c"/>
    <property type="match status" value="1"/>
</dbReference>
<dbReference type="InterPro" id="IPR036097">
    <property type="entry name" value="HisK_dim/P_sf"/>
</dbReference>
<evidence type="ECO:0000256" key="5">
    <source>
        <dbReference type="ARBA" id="ARBA00022679"/>
    </source>
</evidence>
<feature type="compositionally biased region" description="Basic and acidic residues" evidence="11">
    <location>
        <begin position="328"/>
        <end position="350"/>
    </location>
</feature>
<sequence>MTENPDQETLRKASLKIAVRISAACAVLVLCLLASAAIYLFNQAQYPTLPGPGETDSVYAYLDTKDLLKAMIVAGIAGILLAGAIGWLSARSAIRPLGEALALQRRFVQDASHELRTPLAILDARVQLAQRDAAADSKTGEALARIRNDTATLTGIVNELLVAATGSPPDAAAEPSDLAKVAGAVVESLQQFAGEKNVRVTLTEKDRPFALIDSNGFRRALLALADNALAHTPAGGQVGITTAVLGNRAVVTVSDSGAGIKGVDQTRIFDRFVRTHSPEGAPGQRSFGIGLALVREIITGARGTVEVERSGPRGTVMRITLPLAAKDAAPKDAAPKDAVPKDTGPKDTGPKDTSSGSA</sequence>
<dbReference type="GO" id="GO:0005886">
    <property type="term" value="C:plasma membrane"/>
    <property type="evidence" value="ECO:0007669"/>
    <property type="project" value="UniProtKB-SubCell"/>
</dbReference>
<dbReference type="InterPro" id="IPR050428">
    <property type="entry name" value="TCS_sensor_his_kinase"/>
</dbReference>
<accession>A0AAW8DLF0</accession>
<dbReference type="EMBL" id="JAUSRG010000012">
    <property type="protein sequence ID" value="MDP9906584.1"/>
    <property type="molecule type" value="Genomic_DNA"/>
</dbReference>
<dbReference type="InterPro" id="IPR003661">
    <property type="entry name" value="HisK_dim/P_dom"/>
</dbReference>
<dbReference type="Gene3D" id="1.10.287.130">
    <property type="match status" value="1"/>
</dbReference>
<dbReference type="PRINTS" id="PR00344">
    <property type="entry name" value="BCTRLSENSOR"/>
</dbReference>
<dbReference type="RefSeq" id="WP_306963058.1">
    <property type="nucleotide sequence ID" value="NZ_JAUSRG010000012.1"/>
</dbReference>
<dbReference type="Proteomes" id="UP001242995">
    <property type="component" value="Unassembled WGS sequence"/>
</dbReference>
<dbReference type="PANTHER" id="PTHR45436">
    <property type="entry name" value="SENSOR HISTIDINE KINASE YKOH"/>
    <property type="match status" value="1"/>
</dbReference>
<name>A0AAW8DLF0_9MICC</name>
<reference evidence="14 16" key="1">
    <citation type="submission" date="2023-07" db="EMBL/GenBank/DDBJ databases">
        <title>Sorghum-associated microbial communities from plants grown in Nebraska, USA.</title>
        <authorList>
            <person name="Schachtman D."/>
        </authorList>
    </citation>
    <scope>NUCLEOTIDE SEQUENCE</scope>
    <source>
        <strain evidence="14">DS1006</strain>
        <strain evidence="15 16">DS1016</strain>
    </source>
</reference>
<dbReference type="InterPro" id="IPR036890">
    <property type="entry name" value="HATPase_C_sf"/>
</dbReference>
<keyword evidence="10 12" id="KW-0472">Membrane</keyword>
<dbReference type="PANTHER" id="PTHR45436:SF5">
    <property type="entry name" value="SENSOR HISTIDINE KINASE TRCS"/>
    <property type="match status" value="1"/>
</dbReference>
<keyword evidence="5" id="KW-0808">Transferase</keyword>
<proteinExistence type="predicted"/>
<dbReference type="Proteomes" id="UP001230951">
    <property type="component" value="Unassembled WGS sequence"/>
</dbReference>
<keyword evidence="4" id="KW-0597">Phosphoprotein</keyword>
<feature type="region of interest" description="Disordered" evidence="11">
    <location>
        <begin position="322"/>
        <end position="358"/>
    </location>
</feature>
<dbReference type="SUPFAM" id="SSF55874">
    <property type="entry name" value="ATPase domain of HSP90 chaperone/DNA topoisomerase II/histidine kinase"/>
    <property type="match status" value="1"/>
</dbReference>
<dbReference type="Gene3D" id="3.30.565.10">
    <property type="entry name" value="Histidine kinase-like ATPase, C-terminal domain"/>
    <property type="match status" value="1"/>
</dbReference>
<evidence type="ECO:0000256" key="4">
    <source>
        <dbReference type="ARBA" id="ARBA00022553"/>
    </source>
</evidence>
<evidence type="ECO:0000256" key="11">
    <source>
        <dbReference type="SAM" id="MobiDB-lite"/>
    </source>
</evidence>
<dbReference type="EC" id="2.7.13.3" evidence="3"/>
<dbReference type="SMART" id="SM00388">
    <property type="entry name" value="HisKA"/>
    <property type="match status" value="1"/>
</dbReference>
<keyword evidence="8 12" id="KW-1133">Transmembrane helix</keyword>
<keyword evidence="16" id="KW-1185">Reference proteome</keyword>